<dbReference type="SUPFAM" id="SSF81442">
    <property type="entry name" value="Cytochrome c oxidase subunit I-like"/>
    <property type="match status" value="1"/>
</dbReference>
<feature type="transmembrane region" description="Helical" evidence="20">
    <location>
        <begin position="16"/>
        <end position="37"/>
    </location>
</feature>
<dbReference type="GO" id="GO:0015990">
    <property type="term" value="P:electron transport coupled proton transport"/>
    <property type="evidence" value="ECO:0007669"/>
    <property type="project" value="TreeGrafter"/>
</dbReference>
<keyword evidence="19 22" id="KW-0496">Mitochondrion</keyword>
<evidence type="ECO:0000256" key="17">
    <source>
        <dbReference type="ARBA" id="ARBA00023008"/>
    </source>
</evidence>
<evidence type="ECO:0000256" key="3">
    <source>
        <dbReference type="ARBA" id="ARBA00004141"/>
    </source>
</evidence>
<dbReference type="PROSITE" id="PS00077">
    <property type="entry name" value="COX1_CUB"/>
    <property type="match status" value="1"/>
</dbReference>
<comment type="catalytic activity">
    <reaction evidence="19">
        <text>4 Fe(II)-[cytochrome c] + O2 + 8 H(+)(in) = 4 Fe(III)-[cytochrome c] + 2 H2O + 4 H(+)(out)</text>
        <dbReference type="Rhea" id="RHEA:11436"/>
        <dbReference type="Rhea" id="RHEA-COMP:10350"/>
        <dbReference type="Rhea" id="RHEA-COMP:14399"/>
        <dbReference type="ChEBI" id="CHEBI:15377"/>
        <dbReference type="ChEBI" id="CHEBI:15378"/>
        <dbReference type="ChEBI" id="CHEBI:15379"/>
        <dbReference type="ChEBI" id="CHEBI:29033"/>
        <dbReference type="ChEBI" id="CHEBI:29034"/>
        <dbReference type="EC" id="7.1.1.9"/>
    </reaction>
</comment>
<dbReference type="PANTHER" id="PTHR10422:SF18">
    <property type="entry name" value="CYTOCHROME C OXIDASE SUBUNIT 1"/>
    <property type="match status" value="1"/>
</dbReference>
<accession>A0A7S8HPN9</accession>
<feature type="transmembrane region" description="Helical" evidence="20">
    <location>
        <begin position="268"/>
        <end position="291"/>
    </location>
</feature>
<comment type="subcellular location">
    <subcellularLocation>
        <location evidence="3">Membrane</location>
        <topology evidence="3">Multi-pass membrane protein</topology>
    </subcellularLocation>
    <subcellularLocation>
        <location evidence="19">Mitochondrion inner membrane</location>
        <topology evidence="19">Multi-pass membrane protein</topology>
    </subcellularLocation>
</comment>
<dbReference type="GO" id="GO:0020037">
    <property type="term" value="F:heme binding"/>
    <property type="evidence" value="ECO:0007669"/>
    <property type="project" value="InterPro"/>
</dbReference>
<protein>
    <recommendedName>
        <fullName evidence="7 19">Cytochrome c oxidase subunit 1</fullName>
        <ecNumber evidence="6 19">7.1.1.9</ecNumber>
    </recommendedName>
</protein>
<evidence type="ECO:0000256" key="6">
    <source>
        <dbReference type="ARBA" id="ARBA00012949"/>
    </source>
</evidence>
<comment type="similarity">
    <text evidence="5 19">Belongs to the heme-copper respiratory oxidase family.</text>
</comment>
<evidence type="ECO:0000313" key="22">
    <source>
        <dbReference type="EMBL" id="QPC56422.1"/>
    </source>
</evidence>
<evidence type="ECO:0000256" key="8">
    <source>
        <dbReference type="ARBA" id="ARBA00022448"/>
    </source>
</evidence>
<evidence type="ECO:0000256" key="15">
    <source>
        <dbReference type="ARBA" id="ARBA00022989"/>
    </source>
</evidence>
<comment type="pathway">
    <text evidence="4 19">Energy metabolism; oxidative phosphorylation.</text>
</comment>
<evidence type="ECO:0000256" key="20">
    <source>
        <dbReference type="SAM" id="Phobius"/>
    </source>
</evidence>
<sequence length="518" mass="57155">MQLNRWFFSTNHKDIGTLYLIFGAWAGIAGTAMSVIIRTELAQPGSLLQDDQIYNVIVTAHALTMIFFMVMPIMIGGFGNWLIPLMIGSPDMAFPRMNNMSFWLIPPSFLLLIASASVESGAGTGWTIYPPLSSNLAHTGASVDLAIFSLHLAGASSILASINFITTIINMRTPGMSFDRLPLFVWSVFVTAFLLLLSLPVLAGAITMLLTDRNANTTFFDPAGGGDPILFQHLFWFFGHPEVYILILPGFGMISHVIAHYSGKSEPFGYLGMIYAIISIGILGFLVWAHHMFTVGMDVDTRAYFTAATMIIAVPTGIKVFSWMATLQGSNLQWDTPLLWALGFIFLFTIGGLTGVILANSSIDIILHDTYYVVAHFHYVLSMGAVFAIFAGFTHWFPLFSGVSLHPTWSNIHFALMFIGVNLTFFPQHFLGLAGMPRRYSDYPDAYTLWNTVSSIGSTISLIATLIFLFILWNAFTSSINPPQNSLATSSLEWQYPSLPPSHHTFNEIPSTVLFSNN</sequence>
<organism evidence="22">
    <name type="scientific">Nepanthia sp. M04</name>
    <dbReference type="NCBI Taxonomy" id="2779942"/>
    <lineage>
        <taxon>Eukaryota</taxon>
        <taxon>Metazoa</taxon>
        <taxon>Echinodermata</taxon>
        <taxon>Eleutherozoa</taxon>
        <taxon>Asterozoa</taxon>
        <taxon>Asteroidea</taxon>
        <taxon>Valvatacea</taxon>
        <taxon>Valvatida</taxon>
        <taxon>Asterinidae</taxon>
        <taxon>Nepanthia</taxon>
    </lineage>
</organism>
<evidence type="ECO:0000256" key="10">
    <source>
        <dbReference type="ARBA" id="ARBA00022660"/>
    </source>
</evidence>
<feature type="transmembrane region" description="Helical" evidence="20">
    <location>
        <begin position="104"/>
        <end position="128"/>
    </location>
</feature>
<evidence type="ECO:0000259" key="21">
    <source>
        <dbReference type="PROSITE" id="PS50855"/>
    </source>
</evidence>
<feature type="transmembrane region" description="Helical" evidence="20">
    <location>
        <begin position="303"/>
        <end position="326"/>
    </location>
</feature>
<evidence type="ECO:0000256" key="16">
    <source>
        <dbReference type="ARBA" id="ARBA00023004"/>
    </source>
</evidence>
<comment type="cofactor">
    <cofactor evidence="2">
        <name>heme</name>
        <dbReference type="ChEBI" id="CHEBI:30413"/>
    </cofactor>
</comment>
<reference evidence="22" key="1">
    <citation type="journal article" date="2021" name="Mol. Biol.">
        <title>Mitogenomes reveal alternative initiation codons and lineage-specific gene order conservation in echinoderms.</title>
        <authorList>
            <person name="Quek Z.B.R."/>
            <person name="Chang J.J.M."/>
            <person name="Ip Y.C.A."/>
            <person name="Chan Y.K.S."/>
            <person name="Huang D."/>
        </authorList>
    </citation>
    <scope>NUCLEOTIDE SEQUENCE</scope>
</reference>
<dbReference type="PRINTS" id="PR01165">
    <property type="entry name" value="CYCOXIDASEI"/>
</dbReference>
<evidence type="ECO:0000256" key="1">
    <source>
        <dbReference type="ARBA" id="ARBA00001935"/>
    </source>
</evidence>
<evidence type="ECO:0000256" key="13">
    <source>
        <dbReference type="ARBA" id="ARBA00022967"/>
    </source>
</evidence>
<dbReference type="GO" id="GO:0045277">
    <property type="term" value="C:respiratory chain complex IV"/>
    <property type="evidence" value="ECO:0007669"/>
    <property type="project" value="InterPro"/>
</dbReference>
<feature type="transmembrane region" description="Helical" evidence="20">
    <location>
        <begin position="338"/>
        <end position="359"/>
    </location>
</feature>
<proteinExistence type="inferred from homology"/>
<feature type="transmembrane region" description="Helical" evidence="20">
    <location>
        <begin position="456"/>
        <end position="476"/>
    </location>
</feature>
<keyword evidence="17 19" id="KW-0186">Copper</keyword>
<keyword evidence="16 19" id="KW-0408">Iron</keyword>
<feature type="transmembrane region" description="Helical" evidence="20">
    <location>
        <begin position="183"/>
        <end position="210"/>
    </location>
</feature>
<dbReference type="GO" id="GO:0005743">
    <property type="term" value="C:mitochondrial inner membrane"/>
    <property type="evidence" value="ECO:0007669"/>
    <property type="project" value="UniProtKB-SubCell"/>
</dbReference>
<dbReference type="InterPro" id="IPR023615">
    <property type="entry name" value="Cyt_c_Oxase_su1_BS"/>
</dbReference>
<dbReference type="GO" id="GO:0004129">
    <property type="term" value="F:cytochrome-c oxidase activity"/>
    <property type="evidence" value="ECO:0007669"/>
    <property type="project" value="UniProtKB-EC"/>
</dbReference>
<keyword evidence="8 19" id="KW-0813">Transport</keyword>
<feature type="transmembrane region" description="Helical" evidence="20">
    <location>
        <begin position="148"/>
        <end position="171"/>
    </location>
</feature>
<name>A0A7S8HPN9_9ECHI</name>
<evidence type="ECO:0000256" key="18">
    <source>
        <dbReference type="ARBA" id="ARBA00023136"/>
    </source>
</evidence>
<dbReference type="InterPro" id="IPR023616">
    <property type="entry name" value="Cyt_c_oxase-like_su1_dom"/>
</dbReference>
<dbReference type="EMBL" id="MT476595">
    <property type="protein sequence ID" value="QPC56422.1"/>
    <property type="molecule type" value="Genomic_DNA"/>
</dbReference>
<dbReference type="PANTHER" id="PTHR10422">
    <property type="entry name" value="CYTOCHROME C OXIDASE SUBUNIT 1"/>
    <property type="match status" value="1"/>
</dbReference>
<evidence type="ECO:0000256" key="4">
    <source>
        <dbReference type="ARBA" id="ARBA00004673"/>
    </source>
</evidence>
<dbReference type="PROSITE" id="PS50855">
    <property type="entry name" value="COX1"/>
    <property type="match status" value="1"/>
</dbReference>
<dbReference type="CDD" id="cd01663">
    <property type="entry name" value="Cyt_c_Oxidase_I"/>
    <property type="match status" value="1"/>
</dbReference>
<keyword evidence="19" id="KW-0999">Mitochondrion inner membrane</keyword>
<feature type="transmembrane region" description="Helical" evidence="20">
    <location>
        <begin position="412"/>
        <end position="436"/>
    </location>
</feature>
<evidence type="ECO:0000256" key="14">
    <source>
        <dbReference type="ARBA" id="ARBA00022982"/>
    </source>
</evidence>
<evidence type="ECO:0000256" key="7">
    <source>
        <dbReference type="ARBA" id="ARBA00015947"/>
    </source>
</evidence>
<keyword evidence="13" id="KW-1278">Translocase</keyword>
<dbReference type="GO" id="GO:0046872">
    <property type="term" value="F:metal ion binding"/>
    <property type="evidence" value="ECO:0007669"/>
    <property type="project" value="UniProtKB-KW"/>
</dbReference>
<dbReference type="EC" id="7.1.1.9" evidence="6 19"/>
<keyword evidence="10 19" id="KW-0679">Respiratory chain</keyword>
<keyword evidence="11 19" id="KW-0812">Transmembrane</keyword>
<dbReference type="InterPro" id="IPR036927">
    <property type="entry name" value="Cyt_c_oxase-like_su1_sf"/>
</dbReference>
<gene>
    <name evidence="22" type="primary">COX1</name>
</gene>
<dbReference type="UniPathway" id="UPA00705"/>
<evidence type="ECO:0000256" key="9">
    <source>
        <dbReference type="ARBA" id="ARBA00022617"/>
    </source>
</evidence>
<keyword evidence="18 19" id="KW-0472">Membrane</keyword>
<keyword evidence="15 20" id="KW-1133">Transmembrane helix</keyword>
<dbReference type="FunFam" id="1.20.210.10:FF:000001">
    <property type="entry name" value="Cytochrome c oxidase subunit 1"/>
    <property type="match status" value="1"/>
</dbReference>
<geneLocation type="mitochondrion" evidence="22"/>
<evidence type="ECO:0000256" key="2">
    <source>
        <dbReference type="ARBA" id="ARBA00001971"/>
    </source>
</evidence>
<dbReference type="GO" id="GO:0006123">
    <property type="term" value="P:mitochondrial electron transport, cytochrome c to oxygen"/>
    <property type="evidence" value="ECO:0007669"/>
    <property type="project" value="TreeGrafter"/>
</dbReference>
<evidence type="ECO:0000256" key="11">
    <source>
        <dbReference type="ARBA" id="ARBA00022692"/>
    </source>
</evidence>
<keyword evidence="12 19" id="KW-0479">Metal-binding</keyword>
<feature type="transmembrane region" description="Helical" evidence="20">
    <location>
        <begin position="243"/>
        <end position="261"/>
    </location>
</feature>
<dbReference type="AlphaFoldDB" id="A0A7S8HPN9"/>
<comment type="cofactor">
    <cofactor evidence="1">
        <name>Cu cation</name>
        <dbReference type="ChEBI" id="CHEBI:23378"/>
    </cofactor>
</comment>
<comment type="function">
    <text evidence="19">Component of the cytochrome c oxidase, the last enzyme in the mitochondrial electron transport chain which drives oxidative phosphorylation. The respiratory chain contains 3 multisubunit complexes succinate dehydrogenase (complex II, CII), ubiquinol-cytochrome c oxidoreductase (cytochrome b-c1 complex, complex III, CIII) and cytochrome c oxidase (complex IV, CIV), that cooperate to transfer electrons derived from NADH and succinate to molecular oxygen, creating an electrochemical gradient over the inner membrane that drives transmembrane transport and the ATP synthase. Cytochrome c oxidase is the component of the respiratory chain that catalyzes the reduction of oxygen to water. Electrons originating from reduced cytochrome c in the intermembrane space (IMS) are transferred via the dinuclear copper A center (CU(A)) of subunit 2 and heme A of subunit 1 to the active site in subunit 1, a binuclear center (BNC) formed by heme A3 and copper B (CU(B)). The BNC reduces molecular oxygen to 2 water molecules using 4 electrons from cytochrome c in the IMS and 4 protons from the mitochondrial matrix.</text>
</comment>
<feature type="domain" description="Cytochrome oxidase subunit I profile" evidence="21">
    <location>
        <begin position="1"/>
        <end position="513"/>
    </location>
</feature>
<feature type="transmembrane region" description="Helical" evidence="20">
    <location>
        <begin position="57"/>
        <end position="83"/>
    </location>
</feature>
<dbReference type="Gene3D" id="1.20.210.10">
    <property type="entry name" value="Cytochrome c oxidase-like, subunit I domain"/>
    <property type="match status" value="1"/>
</dbReference>
<evidence type="ECO:0000256" key="5">
    <source>
        <dbReference type="ARBA" id="ARBA00009578"/>
    </source>
</evidence>
<dbReference type="InterPro" id="IPR000883">
    <property type="entry name" value="Cyt_C_Oxase_1"/>
</dbReference>
<evidence type="ECO:0000256" key="12">
    <source>
        <dbReference type="ARBA" id="ARBA00022723"/>
    </source>
</evidence>
<keyword evidence="14 19" id="KW-0249">Electron transport</keyword>
<evidence type="ECO:0000256" key="19">
    <source>
        <dbReference type="RuleBase" id="RU000369"/>
    </source>
</evidence>
<feature type="transmembrane region" description="Helical" evidence="20">
    <location>
        <begin position="379"/>
        <end position="400"/>
    </location>
</feature>
<keyword evidence="9 19" id="KW-0349">Heme</keyword>
<dbReference type="Pfam" id="PF00115">
    <property type="entry name" value="COX1"/>
    <property type="match status" value="1"/>
</dbReference>
<dbReference type="InterPro" id="IPR033944">
    <property type="entry name" value="Cyt_c_oxase_su1_dom"/>
</dbReference>